<organism evidence="1 2">
    <name type="scientific">Pyrinomonas methylaliphatogenes</name>
    <dbReference type="NCBI Taxonomy" id="454194"/>
    <lineage>
        <taxon>Bacteria</taxon>
        <taxon>Pseudomonadati</taxon>
        <taxon>Acidobacteriota</taxon>
        <taxon>Blastocatellia</taxon>
        <taxon>Blastocatellales</taxon>
        <taxon>Pyrinomonadaceae</taxon>
        <taxon>Pyrinomonas</taxon>
    </lineage>
</organism>
<dbReference type="CDD" id="cd00291">
    <property type="entry name" value="SirA_YedF_YeeD"/>
    <property type="match status" value="1"/>
</dbReference>
<name>A0A0B6X0U6_9BACT</name>
<dbReference type="Gene3D" id="3.30.110.40">
    <property type="entry name" value="TusA-like domain"/>
    <property type="match status" value="1"/>
</dbReference>
<protein>
    <submittedName>
        <fullName evidence="1">Predicted redox protein, regulator of disulfide bond formation</fullName>
    </submittedName>
</protein>
<keyword evidence="2" id="KW-1185">Reference proteome</keyword>
<proteinExistence type="predicted"/>
<reference evidence="1 2" key="2">
    <citation type="submission" date="2015-01" db="EMBL/GenBank/DDBJ databases">
        <title>Complete genome sequence of Pyrinomonas methylaliphatogenes type strain K22T.</title>
        <authorList>
            <person name="Lee K.C.Y."/>
            <person name="Power J.F."/>
            <person name="Dunfield P.F."/>
            <person name="Morgan X.C."/>
            <person name="Huttenhower C."/>
            <person name="Stott M.B."/>
        </authorList>
    </citation>
    <scope>NUCLEOTIDE SEQUENCE [LARGE SCALE GENOMIC DNA]</scope>
    <source>
        <strain evidence="1 2">K22</strain>
    </source>
</reference>
<evidence type="ECO:0000313" key="2">
    <source>
        <dbReference type="Proteomes" id="UP000031518"/>
    </source>
</evidence>
<dbReference type="Proteomes" id="UP000031518">
    <property type="component" value="Unassembled WGS sequence"/>
</dbReference>
<dbReference type="STRING" id="454194.PYK22_02181"/>
<dbReference type="EMBL" id="CBXV010000007">
    <property type="protein sequence ID" value="CDM66169.1"/>
    <property type="molecule type" value="Genomic_DNA"/>
</dbReference>
<reference evidence="1 2" key="1">
    <citation type="submission" date="2013-12" db="EMBL/GenBank/DDBJ databases">
        <authorList>
            <person name="Stott M."/>
        </authorList>
    </citation>
    <scope>NUCLEOTIDE SEQUENCE [LARGE SCALE GENOMIC DNA]</scope>
    <source>
        <strain evidence="1 2">K22</strain>
    </source>
</reference>
<dbReference type="AlphaFoldDB" id="A0A0B6X0U6"/>
<gene>
    <name evidence="1" type="ORF">PYK22_02181</name>
</gene>
<dbReference type="RefSeq" id="WP_041977126.1">
    <property type="nucleotide sequence ID" value="NZ_CBXV010000007.1"/>
</dbReference>
<accession>A0A0B6X0U6</accession>
<dbReference type="InterPro" id="IPR036868">
    <property type="entry name" value="TusA-like_sf"/>
</dbReference>
<sequence>MKGRVGEASFEAAMSTEAELTLTAGEASEPRGPRMVVDLRGREEMCGASPVNFAIRALKELPLGGELEVLTGVREQTFTLVQWARKNGYEVCELEESGREARIRFRRRAAKAAGL</sequence>
<evidence type="ECO:0000313" key="1">
    <source>
        <dbReference type="EMBL" id="CDM66169.1"/>
    </source>
</evidence>
<dbReference type="SUPFAM" id="SSF64307">
    <property type="entry name" value="SirA-like"/>
    <property type="match status" value="1"/>
</dbReference>